<feature type="compositionally biased region" description="Acidic residues" evidence="1">
    <location>
        <begin position="737"/>
        <end position="752"/>
    </location>
</feature>
<comment type="caution">
    <text evidence="3">The sequence shown here is derived from an EMBL/GenBank/DDBJ whole genome shotgun (WGS) entry which is preliminary data.</text>
</comment>
<feature type="compositionally biased region" description="Polar residues" evidence="1">
    <location>
        <begin position="795"/>
        <end position="804"/>
    </location>
</feature>
<dbReference type="GeneID" id="93589648"/>
<feature type="compositionally biased region" description="Polar residues" evidence="1">
    <location>
        <begin position="756"/>
        <end position="769"/>
    </location>
</feature>
<dbReference type="Gene3D" id="3.80.10.10">
    <property type="entry name" value="Ribonuclease Inhibitor"/>
    <property type="match status" value="1"/>
</dbReference>
<gene>
    <name evidence="3" type="ORF">DFL_007337</name>
</gene>
<dbReference type="InterPro" id="IPR001810">
    <property type="entry name" value="F-box_dom"/>
</dbReference>
<dbReference type="EMBL" id="SAEB01000009">
    <property type="protein sequence ID" value="RVD82927.1"/>
    <property type="molecule type" value="Genomic_DNA"/>
</dbReference>
<dbReference type="PROSITE" id="PS50181">
    <property type="entry name" value="FBOX"/>
    <property type="match status" value="1"/>
</dbReference>
<dbReference type="Proteomes" id="UP000283090">
    <property type="component" value="Unassembled WGS sequence"/>
</dbReference>
<dbReference type="SUPFAM" id="SSF52047">
    <property type="entry name" value="RNI-like"/>
    <property type="match status" value="1"/>
</dbReference>
<feature type="domain" description="F-box" evidence="2">
    <location>
        <begin position="234"/>
        <end position="279"/>
    </location>
</feature>
<evidence type="ECO:0000313" key="3">
    <source>
        <dbReference type="EMBL" id="RVD82927.1"/>
    </source>
</evidence>
<name>A0A436ZVD8_ARTFL</name>
<sequence length="844" mass="94807">MMVSQPLQKSNWKSDEEFTGYLERRRIQQNKIEQQQQNPTGTGRRPIITTFSRLLCCLSSPRPSTTKLLPPVAAHPGFSLALTSQAFKISSIQIQPSFSSPSSPPVAHRSSTSPPPADRERPKYPHYQSCIIHFARPLYHNPPYPSPNTHSPASSTVSVSTWASADTVTPSHPVSPSHQSETPKLRFRAKGLISRVLSAKKKQNRRQSARNGKPGGFVSEEKMSVECGSSRQDVFDFLGLPLDVLKMIFDRLGTRALYRLAQCNHLLFELVIPHLYKDFRVTVRRRREDLDERLTSALDTLTSTDNNYASHIHDFAVAGEWFKTYATADSEYAKKGKLSPGVLMLNSLVKIAVMRMNNIESFAWDIRDVPLSKGLINMLQSRTTLKNLRFRLAERLHPNLRAAGMEPCFTGFKNIKILTIMLIETLEQLRQVGDIVSDSPDMVGIKVALKPNIPGTEGMDMSKILFRGPRRALSESLSNLRNINLPDESYSASEGFQEEPYESMSDQEGGYRFEDFHYPQKHAFVSLKLYRVMFPPQSNHLSRVIDFSKLVRLSLWQCGTHPAFWRSLTSSTEQLVPRLQCIITDDAIPELADFLDSFSGLQEFYLVHSSGNMTMEQLTRGLLKHHECLKCLAVYHLEPDNLVFDKKAVRMLLRKCNGLRELALSVKDEDWSYFVNTLESLTSLLAIHVLLEDIPNNEQIAGTLGSLMAAAVGPLQDLEYVVVNDKYYRVEGSAGDADPEEASDIEDADEDGLPQRTGTMSPLVISSTPAMPEGLGPGPSSPLTEDPMSVESFPPLSQASQSVAISPKRSRPFKKRRAVRYVDLDPDQIDNINIFTVLRTTNRR</sequence>
<feature type="region of interest" description="Disordered" evidence="1">
    <location>
        <begin position="732"/>
        <end position="811"/>
    </location>
</feature>
<keyword evidence="4" id="KW-1185">Reference proteome</keyword>
<dbReference type="VEuPathDB" id="FungiDB:DFL_007337"/>
<dbReference type="OrthoDB" id="5311681at2759"/>
<dbReference type="InterPro" id="IPR032675">
    <property type="entry name" value="LRR_dom_sf"/>
</dbReference>
<evidence type="ECO:0000259" key="2">
    <source>
        <dbReference type="PROSITE" id="PS50181"/>
    </source>
</evidence>
<organism evidence="3 4">
    <name type="scientific">Arthrobotrys flagrans</name>
    <name type="common">Nematode-trapping fungus</name>
    <name type="synonym">Trichothecium flagrans</name>
    <dbReference type="NCBI Taxonomy" id="97331"/>
    <lineage>
        <taxon>Eukaryota</taxon>
        <taxon>Fungi</taxon>
        <taxon>Dikarya</taxon>
        <taxon>Ascomycota</taxon>
        <taxon>Pezizomycotina</taxon>
        <taxon>Orbiliomycetes</taxon>
        <taxon>Orbiliales</taxon>
        <taxon>Orbiliaceae</taxon>
        <taxon>Arthrobotrys</taxon>
    </lineage>
</organism>
<reference evidence="3 4" key="1">
    <citation type="submission" date="2019-01" db="EMBL/GenBank/DDBJ databases">
        <title>Intercellular communication is required for trap formation in the nematode-trapping fungus Duddingtonia flagrans.</title>
        <authorList>
            <person name="Youssar L."/>
            <person name="Wernet V."/>
            <person name="Hensel N."/>
            <person name="Hildebrandt H.-G."/>
            <person name="Fischer R."/>
        </authorList>
    </citation>
    <scope>NUCLEOTIDE SEQUENCE [LARGE SCALE GENOMIC DNA]</scope>
    <source>
        <strain evidence="3 4">CBS H-5679</strain>
    </source>
</reference>
<dbReference type="SUPFAM" id="SSF81383">
    <property type="entry name" value="F-box domain"/>
    <property type="match status" value="1"/>
</dbReference>
<accession>A0A436ZVD8</accession>
<feature type="region of interest" description="Disordered" evidence="1">
    <location>
        <begin position="95"/>
        <end position="123"/>
    </location>
</feature>
<dbReference type="InterPro" id="IPR036047">
    <property type="entry name" value="F-box-like_dom_sf"/>
</dbReference>
<dbReference type="STRING" id="97331.A0A436ZVD8"/>
<dbReference type="RefSeq" id="XP_067488471.1">
    <property type="nucleotide sequence ID" value="XM_067636902.1"/>
</dbReference>
<protein>
    <recommendedName>
        <fullName evidence="2">F-box domain-containing protein</fullName>
    </recommendedName>
</protein>
<dbReference type="AlphaFoldDB" id="A0A436ZVD8"/>
<proteinExistence type="predicted"/>
<evidence type="ECO:0000313" key="4">
    <source>
        <dbReference type="Proteomes" id="UP000283090"/>
    </source>
</evidence>
<evidence type="ECO:0000256" key="1">
    <source>
        <dbReference type="SAM" id="MobiDB-lite"/>
    </source>
</evidence>